<dbReference type="Gene3D" id="1.10.10.10">
    <property type="entry name" value="Winged helix-like DNA-binding domain superfamily/Winged helix DNA-binding domain"/>
    <property type="match status" value="1"/>
</dbReference>
<dbReference type="OrthoDB" id="9761531at2"/>
<dbReference type="AlphaFoldDB" id="A0A161ZR53"/>
<evidence type="ECO:0000313" key="2">
    <source>
        <dbReference type="EMBL" id="KZN95387.1"/>
    </source>
</evidence>
<dbReference type="InterPro" id="IPR036388">
    <property type="entry name" value="WH-like_DNA-bd_sf"/>
</dbReference>
<dbReference type="PANTHER" id="PTHR23131:SF4">
    <property type="entry name" value="METALLO-BETA-LACTAMASE SUPERFAMILY POTEIN"/>
    <property type="match status" value="1"/>
</dbReference>
<dbReference type="GO" id="GO:0016787">
    <property type="term" value="F:hydrolase activity"/>
    <property type="evidence" value="ECO:0007669"/>
    <property type="project" value="UniProtKB-KW"/>
</dbReference>
<dbReference type="Gene3D" id="3.60.15.10">
    <property type="entry name" value="Ribonuclease Z/Hydroxyacylglutathione hydrolase-like"/>
    <property type="match status" value="1"/>
</dbReference>
<dbReference type="STRING" id="33936.AZI98_14350"/>
<dbReference type="EMBL" id="LWBR01000055">
    <property type="protein sequence ID" value="KZN95387.1"/>
    <property type="molecule type" value="Genomic_DNA"/>
</dbReference>
<name>A0A161ZR53_9BACI</name>
<keyword evidence="3" id="KW-1185">Reference proteome</keyword>
<feature type="domain" description="Metallo-beta-lactamase" evidence="1">
    <location>
        <begin position="26"/>
        <end position="237"/>
    </location>
</feature>
<dbReference type="InterPro" id="IPR036866">
    <property type="entry name" value="RibonucZ/Hydroxyglut_hydro"/>
</dbReference>
<dbReference type="Proteomes" id="UP000076476">
    <property type="component" value="Unassembled WGS sequence"/>
</dbReference>
<dbReference type="SUPFAM" id="SSF56281">
    <property type="entry name" value="Metallo-hydrolase/oxidoreductase"/>
    <property type="match status" value="1"/>
</dbReference>
<protein>
    <submittedName>
        <fullName evidence="2">MBL fold metallo-hydrolase</fullName>
    </submittedName>
</protein>
<comment type="caution">
    <text evidence="2">The sequence shown here is derived from an EMBL/GenBank/DDBJ whole genome shotgun (WGS) entry which is preliminary data.</text>
</comment>
<dbReference type="CDD" id="cd07725">
    <property type="entry name" value="TTHA1429-like_MBL-fold"/>
    <property type="match status" value="1"/>
</dbReference>
<dbReference type="SMART" id="SM00849">
    <property type="entry name" value="Lactamase_B"/>
    <property type="match status" value="1"/>
</dbReference>
<dbReference type="PANTHER" id="PTHR23131">
    <property type="entry name" value="ENDORIBONUCLEASE LACTB2"/>
    <property type="match status" value="1"/>
</dbReference>
<dbReference type="InterPro" id="IPR048933">
    <property type="entry name" value="B_lactamase-like_C"/>
</dbReference>
<gene>
    <name evidence="2" type="ORF">AZI98_14350</name>
</gene>
<accession>A0A161ZR53</accession>
<evidence type="ECO:0000259" key="1">
    <source>
        <dbReference type="SMART" id="SM00849"/>
    </source>
</evidence>
<reference evidence="2 3" key="1">
    <citation type="submission" date="2016-04" db="EMBL/GenBank/DDBJ databases">
        <title>Draft genome sequence of Aeribacillus pallidus 8m3 from petroleum reservoir.</title>
        <authorList>
            <person name="Poltaraus A.B."/>
            <person name="Nazina T.N."/>
            <person name="Tourova T.P."/>
            <person name="Malakho S.M."/>
            <person name="Korshunova A.V."/>
            <person name="Sokolova D.S."/>
        </authorList>
    </citation>
    <scope>NUCLEOTIDE SEQUENCE [LARGE SCALE GENOMIC DNA]</scope>
    <source>
        <strain evidence="2 3">8m3</strain>
    </source>
</reference>
<evidence type="ECO:0000313" key="3">
    <source>
        <dbReference type="Proteomes" id="UP000076476"/>
    </source>
</evidence>
<dbReference type="InterPro" id="IPR050662">
    <property type="entry name" value="Sec-metab_biosynth-thioest"/>
</dbReference>
<dbReference type="InterPro" id="IPR001279">
    <property type="entry name" value="Metallo-B-lactamas"/>
</dbReference>
<dbReference type="Pfam" id="PF00753">
    <property type="entry name" value="Lactamase_B"/>
    <property type="match status" value="1"/>
</dbReference>
<sequence length="325" mass="37708">MMVVNIEQIGKNIYRIPVPIPFPMKYIYCYMVRDADGWSLVDAGFHNTEAIEAWEQVLKQMNVRYEQIHSIYFTHFHPDHFGLAGWMQERTGAKAYISKEDFAMAQRVWGKNSSQAEQIGEMCRKNGTPEDLADEIEESMRSLAKHVTFPELTILEDGEVILGERKWEVIPTPGHSDGHICFYQREERLLLAADHILDKITPNISIWPGSSKNPLGNYISSLEKIQQLQVDLALPAHGAMIERVDDRISEIIQHHQKRLDQIFRLAKDGRTAYDIAQDLFQHKSLNSHQWRFAIAETLSHLEYLVFTGQIKKENRNDIVFYKQNK</sequence>
<dbReference type="Pfam" id="PF21221">
    <property type="entry name" value="B_lactamase-like_C"/>
    <property type="match status" value="1"/>
</dbReference>
<keyword evidence="2" id="KW-0378">Hydrolase</keyword>
<proteinExistence type="predicted"/>
<organism evidence="2 3">
    <name type="scientific">Aeribacillus pallidus</name>
    <dbReference type="NCBI Taxonomy" id="33936"/>
    <lineage>
        <taxon>Bacteria</taxon>
        <taxon>Bacillati</taxon>
        <taxon>Bacillota</taxon>
        <taxon>Bacilli</taxon>
        <taxon>Bacillales</taxon>
        <taxon>Bacillaceae</taxon>
        <taxon>Aeribacillus</taxon>
    </lineage>
</organism>